<organism evidence="2 3">
    <name type="scientific">Candidatus Kaiserbacteria bacterium RIFCSPHIGHO2_02_FULL_54_11b</name>
    <dbReference type="NCBI Taxonomy" id="1798494"/>
    <lineage>
        <taxon>Bacteria</taxon>
        <taxon>Candidatus Kaiseribacteriota</taxon>
    </lineage>
</organism>
<dbReference type="Gene3D" id="3.40.50.300">
    <property type="entry name" value="P-loop containing nucleotide triphosphate hydrolases"/>
    <property type="match status" value="1"/>
</dbReference>
<accession>A0A1F6DQX3</accession>
<evidence type="ECO:0000313" key="3">
    <source>
        <dbReference type="Proteomes" id="UP000178328"/>
    </source>
</evidence>
<feature type="domain" description="ABC transporter" evidence="1">
    <location>
        <begin position="3"/>
        <end position="90"/>
    </location>
</feature>
<dbReference type="InterPro" id="IPR027417">
    <property type="entry name" value="P-loop_NTPase"/>
</dbReference>
<dbReference type="SUPFAM" id="SSF52540">
    <property type="entry name" value="P-loop containing nucleoside triphosphate hydrolases"/>
    <property type="match status" value="1"/>
</dbReference>
<dbReference type="InterPro" id="IPR003439">
    <property type="entry name" value="ABC_transporter-like_ATP-bd"/>
</dbReference>
<dbReference type="Proteomes" id="UP000178328">
    <property type="component" value="Unassembled WGS sequence"/>
</dbReference>
<dbReference type="STRING" id="1798494.A3C18_02240"/>
<sequence length="177" mass="19479">MGVVAQKPVALGTSIYKDVAAGLYVRGIKKKSIVDDAVEKALRRAALWDVVKDQLTASPGSLSGGEQQRLCIARAVAYEPEVLLLDEPTSSLDPIAVAQINGVLLELKNFCTIVLVTHRMEQAFGFADYIAFVCIDKLERRNDGEQPGTLIEFGLADEIRNRPQDRRTQDYITGRFG</sequence>
<protein>
    <recommendedName>
        <fullName evidence="1">ABC transporter domain-containing protein</fullName>
    </recommendedName>
</protein>
<dbReference type="PANTHER" id="PTHR43423:SF1">
    <property type="entry name" value="ABC TRANSPORTER I FAMILY MEMBER 17"/>
    <property type="match status" value="1"/>
</dbReference>
<dbReference type="Pfam" id="PF00005">
    <property type="entry name" value="ABC_tran"/>
    <property type="match status" value="1"/>
</dbReference>
<dbReference type="GO" id="GO:0016887">
    <property type="term" value="F:ATP hydrolysis activity"/>
    <property type="evidence" value="ECO:0007669"/>
    <property type="project" value="InterPro"/>
</dbReference>
<gene>
    <name evidence="2" type="ORF">A3C18_02240</name>
</gene>
<dbReference type="EMBL" id="MFLH01000054">
    <property type="protein sequence ID" value="OGG63844.1"/>
    <property type="molecule type" value="Genomic_DNA"/>
</dbReference>
<reference evidence="2 3" key="1">
    <citation type="journal article" date="2016" name="Nat. Commun.">
        <title>Thousands of microbial genomes shed light on interconnected biogeochemical processes in an aquifer system.</title>
        <authorList>
            <person name="Anantharaman K."/>
            <person name="Brown C.T."/>
            <person name="Hug L.A."/>
            <person name="Sharon I."/>
            <person name="Castelle C.J."/>
            <person name="Probst A.J."/>
            <person name="Thomas B.C."/>
            <person name="Singh A."/>
            <person name="Wilkins M.J."/>
            <person name="Karaoz U."/>
            <person name="Brodie E.L."/>
            <person name="Williams K.H."/>
            <person name="Hubbard S.S."/>
            <person name="Banfield J.F."/>
        </authorList>
    </citation>
    <scope>NUCLEOTIDE SEQUENCE [LARGE SCALE GENOMIC DNA]</scope>
</reference>
<dbReference type="GO" id="GO:0005524">
    <property type="term" value="F:ATP binding"/>
    <property type="evidence" value="ECO:0007669"/>
    <property type="project" value="InterPro"/>
</dbReference>
<dbReference type="AlphaFoldDB" id="A0A1F6DQX3"/>
<evidence type="ECO:0000313" key="2">
    <source>
        <dbReference type="EMBL" id="OGG63844.1"/>
    </source>
</evidence>
<evidence type="ECO:0000259" key="1">
    <source>
        <dbReference type="Pfam" id="PF00005"/>
    </source>
</evidence>
<comment type="caution">
    <text evidence="2">The sequence shown here is derived from an EMBL/GenBank/DDBJ whole genome shotgun (WGS) entry which is preliminary data.</text>
</comment>
<name>A0A1F6DQX3_9BACT</name>
<dbReference type="PANTHER" id="PTHR43423">
    <property type="entry name" value="ABC TRANSPORTER I FAMILY MEMBER 17"/>
    <property type="match status" value="1"/>
</dbReference>
<proteinExistence type="predicted"/>